<accession>A0A972JNS7</accession>
<dbReference type="GO" id="GO:0031411">
    <property type="term" value="C:gas vesicle"/>
    <property type="evidence" value="ECO:0007669"/>
    <property type="project" value="UniProtKB-SubCell"/>
</dbReference>
<evidence type="ECO:0000313" key="5">
    <source>
        <dbReference type="Proteomes" id="UP000737113"/>
    </source>
</evidence>
<comment type="caution">
    <text evidence="4">The sequence shown here is derived from an EMBL/GenBank/DDBJ whole genome shotgun (WGS) entry which is preliminary data.</text>
</comment>
<gene>
    <name evidence="4" type="ORF">HC757_14955</name>
</gene>
<reference evidence="4" key="1">
    <citation type="submission" date="2020-04" db="EMBL/GenBank/DDBJ databases">
        <title>Description of Shewanella salipaludis sp. nov., isolated from a salt marsh.</title>
        <authorList>
            <person name="Park S."/>
            <person name="Yoon J.-H."/>
        </authorList>
    </citation>
    <scope>NUCLEOTIDE SEQUENCE</scope>
    <source>
        <strain evidence="4">SHSM-M6</strain>
    </source>
</reference>
<dbReference type="Proteomes" id="UP000737113">
    <property type="component" value="Unassembled WGS sequence"/>
</dbReference>
<dbReference type="Pfam" id="PF06386">
    <property type="entry name" value="GvpL_GvpF"/>
    <property type="match status" value="1"/>
</dbReference>
<dbReference type="GO" id="GO:0031412">
    <property type="term" value="P:gas vesicle organization"/>
    <property type="evidence" value="ECO:0007669"/>
    <property type="project" value="InterPro"/>
</dbReference>
<dbReference type="PANTHER" id="PTHR36852:SF1">
    <property type="entry name" value="PROTEIN GVPL 2"/>
    <property type="match status" value="1"/>
</dbReference>
<sequence>MTISNRAVRTGGKNKTKAKLIYAVTAGALDDDLDDLFGINKAPIYSLNAEGVGVVISDLPSTQLRPDRRNIMAHSEILKRLMSQTTVLPVRFGTIAAGDRAIQRFLSQYKHQLVEQLERLQDRVEMGLRVSWNVPDIYEYFVRQYPELRRQRDQVYGTGSKPGRDERINLGHMYDKLVNEARSAHRERLEQIILPSCDAICSNTPKNEKVVLNLACLVRRDNLAAFERQIAEAADIFDDSYTIDLNGPWAPHNFVDLDLKAITGRS</sequence>
<comment type="subcellular location">
    <subcellularLocation>
        <location evidence="2">Gas vesicle</location>
    </subcellularLocation>
</comment>
<dbReference type="RefSeq" id="WP_169565181.1">
    <property type="nucleotide sequence ID" value="NZ_JAAXYH010000012.1"/>
</dbReference>
<dbReference type="AlphaFoldDB" id="A0A972JNS7"/>
<dbReference type="InterPro" id="IPR009430">
    <property type="entry name" value="GvpL/GvpF"/>
</dbReference>
<evidence type="ECO:0000256" key="3">
    <source>
        <dbReference type="ARBA" id="ARBA00035643"/>
    </source>
</evidence>
<evidence type="ECO:0000313" key="4">
    <source>
        <dbReference type="EMBL" id="NMH66456.1"/>
    </source>
</evidence>
<keyword evidence="5" id="KW-1185">Reference proteome</keyword>
<evidence type="ECO:0000256" key="2">
    <source>
        <dbReference type="ARBA" id="ARBA00035108"/>
    </source>
</evidence>
<protein>
    <submittedName>
        <fullName evidence="4">GvpL/GvpF family gas vesicle protein</fullName>
    </submittedName>
</protein>
<name>A0A972JNS7_9GAMM</name>
<dbReference type="EMBL" id="JAAXYH010000012">
    <property type="protein sequence ID" value="NMH66456.1"/>
    <property type="molecule type" value="Genomic_DNA"/>
</dbReference>
<proteinExistence type="inferred from homology"/>
<organism evidence="4 5">
    <name type="scientific">Shewanella salipaludis</name>
    <dbReference type="NCBI Taxonomy" id="2723052"/>
    <lineage>
        <taxon>Bacteria</taxon>
        <taxon>Pseudomonadati</taxon>
        <taxon>Pseudomonadota</taxon>
        <taxon>Gammaproteobacteria</taxon>
        <taxon>Alteromonadales</taxon>
        <taxon>Shewanellaceae</taxon>
        <taxon>Shewanella</taxon>
    </lineage>
</organism>
<keyword evidence="1" id="KW-0304">Gas vesicle</keyword>
<comment type="similarity">
    <text evidence="3">Belongs to the gas vesicle GvpF/GvpL family.</text>
</comment>
<evidence type="ECO:0000256" key="1">
    <source>
        <dbReference type="ARBA" id="ARBA00022987"/>
    </source>
</evidence>
<dbReference type="PANTHER" id="PTHR36852">
    <property type="entry name" value="PROTEIN GVPL 2"/>
    <property type="match status" value="1"/>
</dbReference>